<evidence type="ECO:0000256" key="1">
    <source>
        <dbReference type="SAM" id="MobiDB-lite"/>
    </source>
</evidence>
<dbReference type="InterPro" id="IPR058488">
    <property type="entry name" value="DUF8175"/>
</dbReference>
<evidence type="ECO:0000313" key="4">
    <source>
        <dbReference type="EMBL" id="PCK22652.1"/>
    </source>
</evidence>
<feature type="compositionally biased region" description="Low complexity" evidence="1">
    <location>
        <begin position="63"/>
        <end position="77"/>
    </location>
</feature>
<evidence type="ECO:0000313" key="5">
    <source>
        <dbReference type="Proteomes" id="UP000230886"/>
    </source>
</evidence>
<evidence type="ECO:0000256" key="2">
    <source>
        <dbReference type="SAM" id="Phobius"/>
    </source>
</evidence>
<feature type="domain" description="DUF8175" evidence="3">
    <location>
        <begin position="97"/>
        <end position="283"/>
    </location>
</feature>
<dbReference type="EMBL" id="NOVD01000065">
    <property type="protein sequence ID" value="PCK22652.1"/>
    <property type="molecule type" value="Genomic_DNA"/>
</dbReference>
<accession>A0A2A5IZV9</accession>
<feature type="region of interest" description="Disordered" evidence="1">
    <location>
        <begin position="99"/>
        <end position="124"/>
    </location>
</feature>
<feature type="region of interest" description="Disordered" evidence="1">
    <location>
        <begin position="56"/>
        <end position="82"/>
    </location>
</feature>
<protein>
    <recommendedName>
        <fullName evidence="3">DUF8175 domain-containing protein</fullName>
    </recommendedName>
</protein>
<gene>
    <name evidence="4" type="ORF">CHR55_31785</name>
</gene>
<dbReference type="RefSeq" id="WP_099698909.1">
    <property type="nucleotide sequence ID" value="NZ_NOVD01000065.1"/>
</dbReference>
<organism evidence="4 5">
    <name type="scientific">Rhodococcus qingshengii</name>
    <dbReference type="NCBI Taxonomy" id="334542"/>
    <lineage>
        <taxon>Bacteria</taxon>
        <taxon>Bacillati</taxon>
        <taxon>Actinomycetota</taxon>
        <taxon>Actinomycetes</taxon>
        <taxon>Mycobacteriales</taxon>
        <taxon>Nocardiaceae</taxon>
        <taxon>Rhodococcus</taxon>
        <taxon>Rhodococcus erythropolis group</taxon>
    </lineage>
</organism>
<dbReference type="Proteomes" id="UP000230886">
    <property type="component" value="Unassembled WGS sequence"/>
</dbReference>
<keyword evidence="2" id="KW-0472">Membrane</keyword>
<keyword evidence="2" id="KW-1133">Transmembrane helix</keyword>
<reference evidence="4 5" key="1">
    <citation type="submission" date="2017-07" db="EMBL/GenBank/DDBJ databases">
        <title>Draft sequence of Rhodococcus enclensis 23b-28.</title>
        <authorList>
            <person name="Besaury L."/>
            <person name="Sancelme M."/>
            <person name="Amato P."/>
            <person name="Lallement A."/>
            <person name="Delort A.-M."/>
        </authorList>
    </citation>
    <scope>NUCLEOTIDE SEQUENCE [LARGE SCALE GENOMIC DNA]</scope>
    <source>
        <strain evidence="4 5">23b-28</strain>
    </source>
</reference>
<dbReference type="Pfam" id="PF26526">
    <property type="entry name" value="DUF8175"/>
    <property type="match status" value="1"/>
</dbReference>
<name>A0A2A5IZV9_RHOSG</name>
<proteinExistence type="predicted"/>
<dbReference type="AlphaFoldDB" id="A0A2A5IZV9"/>
<feature type="transmembrane region" description="Helical" evidence="2">
    <location>
        <begin position="31"/>
        <end position="52"/>
    </location>
</feature>
<evidence type="ECO:0000259" key="3">
    <source>
        <dbReference type="Pfam" id="PF26526"/>
    </source>
</evidence>
<keyword evidence="2" id="KW-0812">Transmembrane</keyword>
<comment type="caution">
    <text evidence="4">The sequence shown here is derived from an EMBL/GenBank/DDBJ whole genome shotgun (WGS) entry which is preliminary data.</text>
</comment>
<sequence length="284" mass="30513">MSNRTEPRETTEGSRLRRTGEWLATSRTTGIAAAVFCALLAVVVAVAVVIAVTRDDDSAGSGAPTATQPPATAPAKPDSGTAFGVPSADLFGRVIANPVNPRGQALPQSSADRPSFKEGDPVPAPEGLMWQQVGPFILPFSTSDGPTRVDGPLATGFARTPQGAALAAWQISMRTVIDQESLDAVFDNQIEPSTRGNKASWAPKKWIDWSQLPPQYIPAAFKISGWSADNSFAVVEVAARDKIPGSWFTTRFEVVWQDGDWKIRRPSTQLPPQTITSLTGWTQW</sequence>